<dbReference type="EMBL" id="PDJI01000004">
    <property type="protein sequence ID" value="PFG38235.1"/>
    <property type="molecule type" value="Genomic_DNA"/>
</dbReference>
<evidence type="ECO:0000259" key="2">
    <source>
        <dbReference type="Pfam" id="PF01936"/>
    </source>
</evidence>
<protein>
    <submittedName>
        <fullName evidence="3">Uncharacterized LabA/DUF88 family protein</fullName>
    </submittedName>
</protein>
<reference evidence="3 4" key="1">
    <citation type="submission" date="2017-10" db="EMBL/GenBank/DDBJ databases">
        <title>Sequencing the genomes of 1000 actinobacteria strains.</title>
        <authorList>
            <person name="Klenk H.-P."/>
        </authorList>
    </citation>
    <scope>NUCLEOTIDE SEQUENCE [LARGE SCALE GENOMIC DNA]</scope>
    <source>
        <strain evidence="3 4">DSM 21838</strain>
    </source>
</reference>
<dbReference type="Pfam" id="PF01936">
    <property type="entry name" value="NYN"/>
    <property type="match status" value="1"/>
</dbReference>
<dbReference type="PANTHER" id="PTHR35811:SF1">
    <property type="entry name" value="HTH OST-TYPE DOMAIN-CONTAINING PROTEIN"/>
    <property type="match status" value="1"/>
</dbReference>
<dbReference type="GO" id="GO:0004540">
    <property type="term" value="F:RNA nuclease activity"/>
    <property type="evidence" value="ECO:0007669"/>
    <property type="project" value="InterPro"/>
</dbReference>
<feature type="domain" description="NYN" evidence="2">
    <location>
        <begin position="16"/>
        <end position="168"/>
    </location>
</feature>
<dbReference type="Gene3D" id="3.40.50.1010">
    <property type="entry name" value="5'-nuclease"/>
    <property type="match status" value="1"/>
</dbReference>
<feature type="region of interest" description="Disordered" evidence="1">
    <location>
        <begin position="181"/>
        <end position="207"/>
    </location>
</feature>
<accession>A0A2A9EJ09</accession>
<evidence type="ECO:0000313" key="3">
    <source>
        <dbReference type="EMBL" id="PFG38235.1"/>
    </source>
</evidence>
<dbReference type="InterPro" id="IPR021139">
    <property type="entry name" value="NYN"/>
</dbReference>
<sequence length="312" mass="33677">MPQETNIAVDEPRTLRAVLFIDFDNLYSGLRQLNPAAAELFATEPARWVATLGDVGQQEGVGRRFLIRRCYLNPRVHGRFRKFFTRAGFRVIDCPSLTQQGKSSADINLVLDVVDALSANTRYDEFIIASGDADFTPLVDRCRAFDRRVVAITAGPSASAYRAVADEVMAADRLVEASVPQVRGSDGTLPKQVPSHERTVPDEGRVFGGPGGNPILASADSRVDTAAVERVLTVLRTAPGPVYSSVVAQAAQDADPGLRPANWGGMGTFGAWLRSRVPGAGYAPRPGPGYVWDAQRFTEDDIPRRTPAGVAP</sequence>
<gene>
    <name evidence="3" type="ORF">ATJ97_0707</name>
</gene>
<comment type="caution">
    <text evidence="3">The sequence shown here is derived from an EMBL/GenBank/DDBJ whole genome shotgun (WGS) entry which is preliminary data.</text>
</comment>
<name>A0A2A9EJ09_9MICO</name>
<organism evidence="3 4">
    <name type="scientific">Georgenia soli</name>
    <dbReference type="NCBI Taxonomy" id="638953"/>
    <lineage>
        <taxon>Bacteria</taxon>
        <taxon>Bacillati</taxon>
        <taxon>Actinomycetota</taxon>
        <taxon>Actinomycetes</taxon>
        <taxon>Micrococcales</taxon>
        <taxon>Bogoriellaceae</taxon>
        <taxon>Georgenia</taxon>
    </lineage>
</organism>
<keyword evidence="4" id="KW-1185">Reference proteome</keyword>
<dbReference type="PANTHER" id="PTHR35811">
    <property type="entry name" value="SLR1870 PROTEIN"/>
    <property type="match status" value="1"/>
</dbReference>
<dbReference type="Proteomes" id="UP000222106">
    <property type="component" value="Unassembled WGS sequence"/>
</dbReference>
<evidence type="ECO:0000313" key="4">
    <source>
        <dbReference type="Proteomes" id="UP000222106"/>
    </source>
</evidence>
<feature type="compositionally biased region" description="Basic and acidic residues" evidence="1">
    <location>
        <begin position="194"/>
        <end position="205"/>
    </location>
</feature>
<dbReference type="RefSeq" id="WP_170037094.1">
    <property type="nucleotide sequence ID" value="NZ_PDJI01000004.1"/>
</dbReference>
<dbReference type="AlphaFoldDB" id="A0A2A9EJ09"/>
<proteinExistence type="predicted"/>
<evidence type="ECO:0000256" key="1">
    <source>
        <dbReference type="SAM" id="MobiDB-lite"/>
    </source>
</evidence>